<name>A0A370T990_9HELO</name>
<dbReference type="InterPro" id="IPR056693">
    <property type="entry name" value="DUF7791"/>
</dbReference>
<dbReference type="EMBL" id="NPIC01000016">
    <property type="protein sequence ID" value="RDL30141.1"/>
    <property type="molecule type" value="Genomic_DNA"/>
</dbReference>
<accession>A0A370T990</accession>
<keyword evidence="5" id="KW-1185">Reference proteome</keyword>
<evidence type="ECO:0000313" key="4">
    <source>
        <dbReference type="EMBL" id="RDL30141.1"/>
    </source>
</evidence>
<proteinExistence type="predicted"/>
<sequence>MDALTALSLAGTIIQVVDFGAKVLRGSRNLYTSASGALDVNEELELITRDLSVLSKKLWHPLNAPNVANSDPDAHQYDNLRELCDGCKLVADELLIALEDLKIEGGQTNKAWKSLRYAIKSIFSQKEIDSLNDRLAAFRRALDTHILADLGKTSTMMAIQHSKRFDDLDRRTQDILVALLDRQDRQDSLARDLQAQTTAVAQMLNRTELLVTARGQAGRSVVIHALGTPSFLAKAKEYCAIPEEADQVDQARSEEERIKLAVQKNILQWLYFESIRRRQEDVFEAHGDTFSWFLRPSFTPTGNAKSDSPKTANFVQWLQNGRGIYWINGKAGSGKSTLMRYICESEAMKSAVRTWAGSEALCISTFFFWNGGSRDQRSQISLLRAILYDVLSSHTDLIPIIMPGIWATSYNEAVLDSLLDRDVRFSLKFLVETFQQLVKQKTISLKICLFIDGLDEYEGEPADLIDLFADIMTSDNIKACISSRPLVAYEQAFSPFSTIKLQDLNYGDIKLYVDDNLNANKLFRRLALQEQEKAPALVREIVAKSDGVFLWVVLVVRSILVGLGNRDEIEDLQRRLEELPSDLEKLFDNMLNQRIEPFYQKKAAGLFQIFRISTQVNNRLESHGDNQWPLTLLALSFADDNDPDYVMKEEIAPLPQSTKVSRCEVMEDRLKTRCAGLLEVRGPGADGYRAISGVEVAKSAGIVQYLHRTVKDYLQKPDIWSAITAKTDGMEFDPHISMLKSCILQIKTSDFTTAALPDELWRCVALALEHARHAEMDQGITYIPLLDHLDNVMKSLIGNKYPGHWSRYYKEKHERPFEWDDNFAALAVEYGLCNYLDYKFRQLNEKASDKSGRPLLDYAISTDPSGQRYPVSAKVVALLLKHGSKPNQSYKGRTPFENFLYFAYSLQFLGFQRKKPRRVDILEVLSLFKSFIEYGADLKTTFKMTCFCAGILKSQQTFWLCLNGLRIFN</sequence>
<dbReference type="SUPFAM" id="SSF52540">
    <property type="entry name" value="P-loop containing nucleoside triphosphate hydrolases"/>
    <property type="match status" value="1"/>
</dbReference>
<dbReference type="Proteomes" id="UP000254866">
    <property type="component" value="Unassembled WGS sequence"/>
</dbReference>
<dbReference type="Gene3D" id="3.40.50.300">
    <property type="entry name" value="P-loop containing nucleotide triphosphate hydrolases"/>
    <property type="match status" value="1"/>
</dbReference>
<dbReference type="STRING" id="2656787.A0A370T990"/>
<dbReference type="InterPro" id="IPR027417">
    <property type="entry name" value="P-loop_NTPase"/>
</dbReference>
<dbReference type="Pfam" id="PF25053">
    <property type="entry name" value="DUF7791"/>
    <property type="match status" value="1"/>
</dbReference>
<feature type="domain" description="DUF7791" evidence="3">
    <location>
        <begin position="594"/>
        <end position="755"/>
    </location>
</feature>
<feature type="domain" description="Nephrocystin 3-like N-terminal" evidence="2">
    <location>
        <begin position="311"/>
        <end position="484"/>
    </location>
</feature>
<dbReference type="RefSeq" id="XP_031864749.1">
    <property type="nucleotide sequence ID" value="XM_032019042.1"/>
</dbReference>
<dbReference type="PANTHER" id="PTHR10039">
    <property type="entry name" value="AMELOGENIN"/>
    <property type="match status" value="1"/>
</dbReference>
<dbReference type="GeneID" id="43603268"/>
<protein>
    <submittedName>
        <fullName evidence="4">Uncharacterized protein</fullName>
    </submittedName>
</protein>
<evidence type="ECO:0000256" key="1">
    <source>
        <dbReference type="ARBA" id="ARBA00022737"/>
    </source>
</evidence>
<dbReference type="Pfam" id="PF24883">
    <property type="entry name" value="NPHP3_N"/>
    <property type="match status" value="1"/>
</dbReference>
<dbReference type="InterPro" id="IPR056884">
    <property type="entry name" value="NPHP3-like_N"/>
</dbReference>
<organism evidence="4 5">
    <name type="scientific">Venustampulla echinocandica</name>
    <dbReference type="NCBI Taxonomy" id="2656787"/>
    <lineage>
        <taxon>Eukaryota</taxon>
        <taxon>Fungi</taxon>
        <taxon>Dikarya</taxon>
        <taxon>Ascomycota</taxon>
        <taxon>Pezizomycotina</taxon>
        <taxon>Leotiomycetes</taxon>
        <taxon>Helotiales</taxon>
        <taxon>Pleuroascaceae</taxon>
        <taxon>Venustampulla</taxon>
    </lineage>
</organism>
<dbReference type="AlphaFoldDB" id="A0A370T990"/>
<evidence type="ECO:0000313" key="5">
    <source>
        <dbReference type="Proteomes" id="UP000254866"/>
    </source>
</evidence>
<evidence type="ECO:0000259" key="3">
    <source>
        <dbReference type="Pfam" id="PF25053"/>
    </source>
</evidence>
<keyword evidence="1" id="KW-0677">Repeat</keyword>
<dbReference type="OrthoDB" id="443402at2759"/>
<comment type="caution">
    <text evidence="4">The sequence shown here is derived from an EMBL/GenBank/DDBJ whole genome shotgun (WGS) entry which is preliminary data.</text>
</comment>
<gene>
    <name evidence="4" type="ORF">BP5553_10419</name>
</gene>
<dbReference type="PANTHER" id="PTHR10039:SF5">
    <property type="entry name" value="NACHT DOMAIN-CONTAINING PROTEIN"/>
    <property type="match status" value="1"/>
</dbReference>
<evidence type="ECO:0000259" key="2">
    <source>
        <dbReference type="Pfam" id="PF24883"/>
    </source>
</evidence>
<reference evidence="4 5" key="1">
    <citation type="journal article" date="2018" name="IMA Fungus">
        <title>IMA Genome-F 9: Draft genome sequence of Annulohypoxylon stygium, Aspergillus mulundensis, Berkeleyomyces basicola (syn. Thielaviopsis basicola), Ceratocystis smalleyi, two Cercospora beticola strains, Coleophoma cylindrospora, Fusarium fracticaudum, Phialophora cf. hyalina, and Morchella septimelata.</title>
        <authorList>
            <person name="Wingfield B.D."/>
            <person name="Bills G.F."/>
            <person name="Dong Y."/>
            <person name="Huang W."/>
            <person name="Nel W.J."/>
            <person name="Swalarsk-Parry B.S."/>
            <person name="Vaghefi N."/>
            <person name="Wilken P.M."/>
            <person name="An Z."/>
            <person name="de Beer Z.W."/>
            <person name="De Vos L."/>
            <person name="Chen L."/>
            <person name="Duong T.A."/>
            <person name="Gao Y."/>
            <person name="Hammerbacher A."/>
            <person name="Kikkert J.R."/>
            <person name="Li Y."/>
            <person name="Li H."/>
            <person name="Li K."/>
            <person name="Li Q."/>
            <person name="Liu X."/>
            <person name="Ma X."/>
            <person name="Naidoo K."/>
            <person name="Pethybridge S.J."/>
            <person name="Sun J."/>
            <person name="Steenkamp E.T."/>
            <person name="van der Nest M.A."/>
            <person name="van Wyk S."/>
            <person name="Wingfield M.J."/>
            <person name="Xiong C."/>
            <person name="Yue Q."/>
            <person name="Zhang X."/>
        </authorList>
    </citation>
    <scope>NUCLEOTIDE SEQUENCE [LARGE SCALE GENOMIC DNA]</scope>
    <source>
        <strain evidence="4 5">BP 5553</strain>
    </source>
</reference>